<dbReference type="InterPro" id="IPR044194">
    <property type="entry name" value="BLISTER"/>
</dbReference>
<feature type="coiled-coil region" evidence="1">
    <location>
        <begin position="795"/>
        <end position="822"/>
    </location>
</feature>
<accession>A0A5N5L4Q0</accession>
<evidence type="ECO:0000259" key="4">
    <source>
        <dbReference type="Pfam" id="PF04432"/>
    </source>
</evidence>
<feature type="compositionally biased region" description="Low complexity" evidence="2">
    <location>
        <begin position="1030"/>
        <end position="1043"/>
    </location>
</feature>
<feature type="domain" description="Coenzyme F420 hydrogenase/dehydrogenase beta subunit C-terminal" evidence="4">
    <location>
        <begin position="1346"/>
        <end position="1457"/>
    </location>
</feature>
<sequence>MASAQALPSSRKQEHLEAGKRRFSVSAGELEIKCNFLKMKGLDISMISALRRNKWKQSKRLFYKWNHPCNSDLELKELKSKFDLIEGMILFMQFYLRGFLWSTRIPLGYSSGLEEFRKKKAAERAKKAGPTGQPHALDVSLDQRQLSETEHARLTDSDGVGTSDGPGRPAEPIGASRNNGNRIYIAEQSSLKDADRSPPSSSDYSTLFSGITQKHTNNFDSNRHDASGLAGSANVMYGQETEKVNNDSGIYTGSQEDRSSYNHSIVSGLYSSSSQSSLYGRELFQSKENNISLKHSLVNNDSNHFLTSYPSSASSEQQTFKPSYSSSPAIVEDSTLANMKLRDSDSEVEQDMHFNYPINSAFGERNISSSSGSLRTVHDTAVQTSESTGFNPNARIPPSHVTPNSVTSESNTKRSRPSFLDSLNVSRSSSRSSFQRTESEESFIIHTSNSNDIDAVGSSAFQKLPVETKTDRSLSEMAPSNMPSSFDNATKFPVSLTNGVGIMNSNTNENIMERKHEFYQPKQNDDFSSLEQHIEDLTQEKFSLQRALEASRALAESLAAENSSLTDSYNQQRGVVNQLKSDMEQLQEDIKTHLVELESVKIAFSNAHLECNAADERAKLLASEVISLEEKALRLRSSELKLGRQLENSQAEITSYKKKMSSLEKDRQDLQSTIDALQEEKKLLQSKLRKAFVTEKSPGVSRSAEKKNVATSTEDLDDIPETSSQETHGTSSVPRSDATDVLMLPENGQSILEASSVYIPPDQMRMIQNINTILSELALEKEELMHALTSESSQCSKLKDLNNELSRKLEVQTQRLELLTAQSMANENIPTRLPNSDTVQDSNTYADEGDECNYDSASRKYMPTYEVLYLIQDRILLLPWDLILGSIHPTNETRKHNPPPPTSSNKQCGGKGSRVDYEALSWRTIQTKNKQASLIRGRITHRTRKTLVLLLYPLLPLFWQLNGVSAHIYCIHEHLQAQSPRNETSDFASFQSEVQSSTSIIPFLSSRLSLCVAAVLMASISCKLSLPIISSSSSPSNSNSSKKSSAKVTREDWRQRSKPIPPGGTYPAKDHCSQCGLCDTYYIAHVKNACAFLGDGMSKIEGLEPVVHGRGRKVDSSDETYFGVHEELLYARKTKPVEGAQWTGIVTTIAIEMLKSGMVEAVICVQSDPEDRFSPRPVLARTPDEVLAAKGVKPTLSPNLNTLALVEVLSNYSYKQFFRHLISVLFVLHEALSIKSMPNDPKSPCGQHFEVMGSWYDGLPLLKLASLAILSGSFSGTNGHLLYNRLLVSSVFFSVAWVAKCKSGFLNCSIKICGAPSEFGQALCIGHQLWNKVRHIWTVYEIIFVDNGTREGLDKFLKAASDEPETVLHYEFMQDYKVHLKHLDGRIEEVPYFCLPANELVDVIAPSCYSCFDYTNALADLVVGYMGVPKYPGVSMTQHPQYITVRNERGREMIGLVKDLLEITPTINSGDRRPFVMETVKADDNAKLGKGPSQPAPKFIGNFIAFLLNLIGPKGLEFARYSLDYHTIRNYLYTNRTWGKERADRHTPSYAKKLVKSYNKNGQIDLMLQNK</sequence>
<gene>
    <name evidence="5" type="ORF">DKX38_015260</name>
</gene>
<evidence type="ECO:0000256" key="2">
    <source>
        <dbReference type="SAM" id="MobiDB-lite"/>
    </source>
</evidence>
<protein>
    <recommendedName>
        <fullName evidence="7">Coenzyme F420 hydrogenase/dehydrogenase beta subunit N-terminal domain-containing protein</fullName>
    </recommendedName>
</protein>
<feature type="region of interest" description="Disordered" evidence="2">
    <location>
        <begin position="367"/>
        <end position="439"/>
    </location>
</feature>
<dbReference type="PANTHER" id="PTHR47490:SF2">
    <property type="entry name" value="PROTEIN BLISTER"/>
    <property type="match status" value="1"/>
</dbReference>
<keyword evidence="6" id="KW-1185">Reference proteome</keyword>
<dbReference type="InterPro" id="IPR007525">
    <property type="entry name" value="FrhB_FdhB_C"/>
</dbReference>
<dbReference type="Proteomes" id="UP000326939">
    <property type="component" value="Chromosome 10"/>
</dbReference>
<evidence type="ECO:0000256" key="1">
    <source>
        <dbReference type="SAM" id="Coils"/>
    </source>
</evidence>
<dbReference type="Pfam" id="PF04422">
    <property type="entry name" value="FrhB_FdhB_N"/>
    <property type="match status" value="1"/>
</dbReference>
<feature type="region of interest" description="Disordered" evidence="2">
    <location>
        <begin position="150"/>
        <end position="181"/>
    </location>
</feature>
<reference evidence="6" key="1">
    <citation type="journal article" date="2019" name="Gigascience">
        <title>De novo genome assembly of the endangered Acer yangbiense, a plant species with extremely small populations endemic to Yunnan Province, China.</title>
        <authorList>
            <person name="Yang J."/>
            <person name="Wariss H.M."/>
            <person name="Tao L."/>
            <person name="Zhang R."/>
            <person name="Yun Q."/>
            <person name="Hollingsworth P."/>
            <person name="Dao Z."/>
            <person name="Luo G."/>
            <person name="Guo H."/>
            <person name="Ma Y."/>
            <person name="Sun W."/>
        </authorList>
    </citation>
    <scope>NUCLEOTIDE SEQUENCE [LARGE SCALE GENOMIC DNA]</scope>
    <source>
        <strain evidence="6">cv. br00</strain>
    </source>
</reference>
<feature type="compositionally biased region" description="Low complexity" evidence="2">
    <location>
        <begin position="418"/>
        <end position="436"/>
    </location>
</feature>
<comment type="caution">
    <text evidence="5">The sequence shown here is derived from an EMBL/GenBank/DDBJ whole genome shotgun (WGS) entry which is preliminary data.</text>
</comment>
<name>A0A5N5L4Q0_9ROSI</name>
<feature type="compositionally biased region" description="Polar residues" evidence="2">
    <location>
        <begin position="721"/>
        <end position="734"/>
    </location>
</feature>
<dbReference type="PANTHER" id="PTHR47490">
    <property type="entry name" value="PROTEIN BLISTER"/>
    <property type="match status" value="1"/>
</dbReference>
<feature type="region of interest" description="Disordered" evidence="2">
    <location>
        <begin position="695"/>
        <end position="737"/>
    </location>
</feature>
<evidence type="ECO:0008006" key="7">
    <source>
        <dbReference type="Google" id="ProtNLM"/>
    </source>
</evidence>
<dbReference type="InterPro" id="IPR007516">
    <property type="entry name" value="Co_F420_Hydgase/DH_bsu_N"/>
</dbReference>
<dbReference type="Pfam" id="PF04432">
    <property type="entry name" value="FrhB_FdhB_C"/>
    <property type="match status" value="1"/>
</dbReference>
<proteinExistence type="predicted"/>
<dbReference type="GO" id="GO:0040008">
    <property type="term" value="P:regulation of growth"/>
    <property type="evidence" value="ECO:0007669"/>
    <property type="project" value="InterPro"/>
</dbReference>
<evidence type="ECO:0000313" key="5">
    <source>
        <dbReference type="EMBL" id="KAB5537727.1"/>
    </source>
</evidence>
<evidence type="ECO:0000259" key="3">
    <source>
        <dbReference type="Pfam" id="PF04422"/>
    </source>
</evidence>
<dbReference type="Gene3D" id="1.10.287.1490">
    <property type="match status" value="1"/>
</dbReference>
<feature type="region of interest" description="Disordered" evidence="2">
    <location>
        <begin position="828"/>
        <end position="851"/>
    </location>
</feature>
<feature type="compositionally biased region" description="Polar residues" evidence="2">
    <location>
        <begin position="828"/>
        <end position="845"/>
    </location>
</feature>
<organism evidence="5 6">
    <name type="scientific">Salix brachista</name>
    <dbReference type="NCBI Taxonomy" id="2182728"/>
    <lineage>
        <taxon>Eukaryota</taxon>
        <taxon>Viridiplantae</taxon>
        <taxon>Streptophyta</taxon>
        <taxon>Embryophyta</taxon>
        <taxon>Tracheophyta</taxon>
        <taxon>Spermatophyta</taxon>
        <taxon>Magnoliopsida</taxon>
        <taxon>eudicotyledons</taxon>
        <taxon>Gunneridae</taxon>
        <taxon>Pentapetalae</taxon>
        <taxon>rosids</taxon>
        <taxon>fabids</taxon>
        <taxon>Malpighiales</taxon>
        <taxon>Salicaceae</taxon>
        <taxon>Saliceae</taxon>
        <taxon>Salix</taxon>
    </lineage>
</organism>
<feature type="compositionally biased region" description="Polar residues" evidence="2">
    <location>
        <begin position="381"/>
        <end position="391"/>
    </location>
</feature>
<feature type="coiled-coil region" evidence="1">
    <location>
        <begin position="527"/>
        <end position="694"/>
    </location>
</feature>
<keyword evidence="1" id="KW-0175">Coiled coil</keyword>
<evidence type="ECO:0000313" key="6">
    <source>
        <dbReference type="Proteomes" id="UP000326939"/>
    </source>
</evidence>
<feature type="domain" description="Coenzyme F420 hydrogenase/dehydrogenase beta subunit N-terminal" evidence="3">
    <location>
        <begin position="1129"/>
        <end position="1203"/>
    </location>
</feature>
<feature type="compositionally biased region" description="Polar residues" evidence="2">
    <location>
        <begin position="401"/>
        <end position="410"/>
    </location>
</feature>
<feature type="region of interest" description="Disordered" evidence="2">
    <location>
        <begin position="891"/>
        <end position="912"/>
    </location>
</feature>
<feature type="region of interest" description="Disordered" evidence="2">
    <location>
        <begin position="1030"/>
        <end position="1067"/>
    </location>
</feature>
<dbReference type="EMBL" id="VDCV01000010">
    <property type="protein sequence ID" value="KAB5537727.1"/>
    <property type="molecule type" value="Genomic_DNA"/>
</dbReference>